<gene>
    <name evidence="2" type="ORF">Ga0061079_10332</name>
</gene>
<evidence type="ECO:0000256" key="1">
    <source>
        <dbReference type="SAM" id="Phobius"/>
    </source>
</evidence>
<evidence type="ECO:0000313" key="3">
    <source>
        <dbReference type="Proteomes" id="UP000182761"/>
    </source>
</evidence>
<dbReference type="EMBL" id="FCOR01000003">
    <property type="protein sequence ID" value="CVK15722.1"/>
    <property type="molecule type" value="Genomic_DNA"/>
</dbReference>
<feature type="transmembrane region" description="Helical" evidence="1">
    <location>
        <begin position="118"/>
        <end position="139"/>
    </location>
</feature>
<evidence type="ECO:0000313" key="2">
    <source>
        <dbReference type="EMBL" id="CVK15722.1"/>
    </source>
</evidence>
<dbReference type="NCBIfam" id="TIGR04127">
    <property type="entry name" value="flavo_near_exo"/>
    <property type="match status" value="1"/>
</dbReference>
<dbReference type="InterPro" id="IPR026414">
    <property type="entry name" value="ExosoTase_F-assoc_memb"/>
</dbReference>
<keyword evidence="3" id="KW-1185">Reference proteome</keyword>
<protein>
    <submittedName>
        <fullName evidence="2">Exosortase F-associated protein</fullName>
    </submittedName>
</protein>
<dbReference type="AlphaFoldDB" id="A0A0X3AMX2"/>
<dbReference type="Proteomes" id="UP000182761">
    <property type="component" value="Unassembled WGS sequence"/>
</dbReference>
<keyword evidence="1" id="KW-0472">Membrane</keyword>
<sequence>MKKTSKIIGIILSILLLILVRKFEITMFYDPFLSFFKQKDFNHHIPPKFGLIKLIVSLILRYGLNSLLTLVIIQLWYNDKKITKVCFHILVFCFIFFTILYIFSLLTNFSLGYMPTFYIRRVLIQPILLLLLIPAIYYYKNLPTNSR</sequence>
<feature type="transmembrane region" description="Helical" evidence="1">
    <location>
        <begin position="85"/>
        <end position="106"/>
    </location>
</feature>
<dbReference type="STRING" id="1586267.GCA_001418685_00554"/>
<organism evidence="2 3">
    <name type="scientific">Apibacter mensalis</name>
    <dbReference type="NCBI Taxonomy" id="1586267"/>
    <lineage>
        <taxon>Bacteria</taxon>
        <taxon>Pseudomonadati</taxon>
        <taxon>Bacteroidota</taxon>
        <taxon>Flavobacteriia</taxon>
        <taxon>Flavobacteriales</taxon>
        <taxon>Weeksellaceae</taxon>
        <taxon>Apibacter</taxon>
    </lineage>
</organism>
<dbReference type="RefSeq" id="WP_073961195.1">
    <property type="nucleotide sequence ID" value="NZ_FCOR01000003.1"/>
</dbReference>
<dbReference type="OrthoDB" id="982493at2"/>
<feature type="transmembrane region" description="Helical" evidence="1">
    <location>
        <begin position="51"/>
        <end position="73"/>
    </location>
</feature>
<proteinExistence type="predicted"/>
<keyword evidence="1" id="KW-0812">Transmembrane</keyword>
<reference evidence="2 3" key="1">
    <citation type="submission" date="2016-01" db="EMBL/GenBank/DDBJ databases">
        <authorList>
            <person name="McClelland M."/>
            <person name="Jain A."/>
            <person name="Saraogi P."/>
            <person name="Mendelson R."/>
            <person name="Westerman R."/>
            <person name="SanMiguel P."/>
            <person name="Csonka L."/>
        </authorList>
    </citation>
    <scope>NUCLEOTIDE SEQUENCE [LARGE SCALE GENOMIC DNA]</scope>
    <source>
        <strain evidence="2 3">R-53146</strain>
    </source>
</reference>
<keyword evidence="1" id="KW-1133">Transmembrane helix</keyword>
<accession>A0A0X3AMX2</accession>
<name>A0A0X3AMX2_9FLAO</name>